<dbReference type="eggNOG" id="COG2059">
    <property type="taxonomic scope" value="Bacteria"/>
</dbReference>
<comment type="similarity">
    <text evidence="2">Belongs to the chromate ion transporter (CHR) (TC 2.A.51) family.</text>
</comment>
<keyword evidence="5 7" id="KW-1133">Transmembrane helix</keyword>
<dbReference type="Pfam" id="PF02417">
    <property type="entry name" value="Chromate_transp"/>
    <property type="match status" value="1"/>
</dbReference>
<name>E1R411_SEDSS</name>
<evidence type="ECO:0000256" key="5">
    <source>
        <dbReference type="ARBA" id="ARBA00022989"/>
    </source>
</evidence>
<dbReference type="GO" id="GO:0015109">
    <property type="term" value="F:chromate transmembrane transporter activity"/>
    <property type="evidence" value="ECO:0007669"/>
    <property type="project" value="InterPro"/>
</dbReference>
<keyword evidence="9" id="KW-1185">Reference proteome</keyword>
<feature type="transmembrane region" description="Helical" evidence="7">
    <location>
        <begin position="180"/>
        <end position="197"/>
    </location>
</feature>
<comment type="subcellular location">
    <subcellularLocation>
        <location evidence="1">Cell membrane</location>
        <topology evidence="1">Multi-pass membrane protein</topology>
    </subcellularLocation>
</comment>
<organism evidence="8 9">
    <name type="scientific">Sediminispirochaeta smaragdinae (strain DSM 11293 / JCM 15392 / SEBR 4228)</name>
    <name type="common">Spirochaeta smaragdinae</name>
    <dbReference type="NCBI Taxonomy" id="573413"/>
    <lineage>
        <taxon>Bacteria</taxon>
        <taxon>Pseudomonadati</taxon>
        <taxon>Spirochaetota</taxon>
        <taxon>Spirochaetia</taxon>
        <taxon>Spirochaetales</taxon>
        <taxon>Spirochaetaceae</taxon>
        <taxon>Sediminispirochaeta</taxon>
    </lineage>
</organism>
<sequence length="198" mass="21271">MALHFDLLWTFFKIGLFSFGGGYAMIPLMKMEIERHGWLSLQEFADLVAVSQMTPGPIGINAATFIGIRTAGISGAIVSTLGVVLPSFVIIIIIARLLNAFRTNRIVDAVIKGVRPATIGLIATAVLFFAELSIFRGHIGLETIGTWIAGKGGPKLNFALNPGGCIIFVLILILVRRFKLHPILGVILSGILGIFLMG</sequence>
<keyword evidence="6 7" id="KW-0472">Membrane</keyword>
<keyword evidence="4 7" id="KW-0812">Transmembrane</keyword>
<reference evidence="8 9" key="1">
    <citation type="journal article" date="2010" name="Stand. Genomic Sci.">
        <title>Complete genome sequence of Spirochaeta smaragdinae type strain (SEBR 4228).</title>
        <authorList>
            <person name="Mavromatis K."/>
            <person name="Yasawong M."/>
            <person name="Chertkov O."/>
            <person name="Lapidus A."/>
            <person name="Lucas S."/>
            <person name="Nolan M."/>
            <person name="Del Rio T.G."/>
            <person name="Tice H."/>
            <person name="Cheng J.F."/>
            <person name="Pitluck S."/>
            <person name="Liolios K."/>
            <person name="Ivanova N."/>
            <person name="Tapia R."/>
            <person name="Han C."/>
            <person name="Bruce D."/>
            <person name="Goodwin L."/>
            <person name="Pati A."/>
            <person name="Chen A."/>
            <person name="Palaniappan K."/>
            <person name="Land M."/>
            <person name="Hauser L."/>
            <person name="Chang Y.J."/>
            <person name="Jeffries C.D."/>
            <person name="Detter J.C."/>
            <person name="Rohde M."/>
            <person name="Brambilla E."/>
            <person name="Spring S."/>
            <person name="Goker M."/>
            <person name="Sikorski J."/>
            <person name="Woyke T."/>
            <person name="Bristow J."/>
            <person name="Eisen J.A."/>
            <person name="Markowitz V."/>
            <person name="Hugenholtz P."/>
            <person name="Klenk H.P."/>
            <person name="Kyrpides N.C."/>
        </authorList>
    </citation>
    <scope>NUCLEOTIDE SEQUENCE [LARGE SCALE GENOMIC DNA]</scope>
    <source>
        <strain evidence="9">DSM 11293 / JCM 15392 / SEBR 4228</strain>
    </source>
</reference>
<dbReference type="PANTHER" id="PTHR43663">
    <property type="entry name" value="CHROMATE TRANSPORT PROTEIN-RELATED"/>
    <property type="match status" value="1"/>
</dbReference>
<evidence type="ECO:0000256" key="6">
    <source>
        <dbReference type="ARBA" id="ARBA00023136"/>
    </source>
</evidence>
<evidence type="ECO:0000256" key="4">
    <source>
        <dbReference type="ARBA" id="ARBA00022692"/>
    </source>
</evidence>
<evidence type="ECO:0000256" key="7">
    <source>
        <dbReference type="SAM" id="Phobius"/>
    </source>
</evidence>
<gene>
    <name evidence="8" type="ordered locus">Spirs_1306</name>
</gene>
<feature type="transmembrane region" description="Helical" evidence="7">
    <location>
        <begin position="6"/>
        <end position="26"/>
    </location>
</feature>
<evidence type="ECO:0000313" key="8">
    <source>
        <dbReference type="EMBL" id="ADK80433.1"/>
    </source>
</evidence>
<evidence type="ECO:0000256" key="2">
    <source>
        <dbReference type="ARBA" id="ARBA00005262"/>
    </source>
</evidence>
<dbReference type="AlphaFoldDB" id="E1R411"/>
<accession>E1R411</accession>
<feature type="transmembrane region" description="Helical" evidence="7">
    <location>
        <begin position="76"/>
        <end position="97"/>
    </location>
</feature>
<keyword evidence="3" id="KW-1003">Cell membrane</keyword>
<dbReference type="OrthoDB" id="9788907at2"/>
<dbReference type="Proteomes" id="UP000002318">
    <property type="component" value="Chromosome"/>
</dbReference>
<evidence type="ECO:0000256" key="1">
    <source>
        <dbReference type="ARBA" id="ARBA00004651"/>
    </source>
</evidence>
<dbReference type="PANTHER" id="PTHR43663:SF1">
    <property type="entry name" value="CHROMATE TRANSPORTER"/>
    <property type="match status" value="1"/>
</dbReference>
<evidence type="ECO:0000313" key="9">
    <source>
        <dbReference type="Proteomes" id="UP000002318"/>
    </source>
</evidence>
<protein>
    <submittedName>
        <fullName evidence="8">Chromate transporter</fullName>
    </submittedName>
</protein>
<feature type="transmembrane region" description="Helical" evidence="7">
    <location>
        <begin position="156"/>
        <end position="174"/>
    </location>
</feature>
<dbReference type="STRING" id="573413.Spirs_1306"/>
<dbReference type="HOGENOM" id="CLU_018106_1_2_12"/>
<dbReference type="KEGG" id="ssm:Spirs_1306"/>
<dbReference type="RefSeq" id="WP_013253897.1">
    <property type="nucleotide sequence ID" value="NC_014364.1"/>
</dbReference>
<dbReference type="EMBL" id="CP002116">
    <property type="protein sequence ID" value="ADK80433.1"/>
    <property type="molecule type" value="Genomic_DNA"/>
</dbReference>
<proteinExistence type="inferred from homology"/>
<feature type="transmembrane region" description="Helical" evidence="7">
    <location>
        <begin position="117"/>
        <end position="135"/>
    </location>
</feature>
<evidence type="ECO:0000256" key="3">
    <source>
        <dbReference type="ARBA" id="ARBA00022475"/>
    </source>
</evidence>
<dbReference type="GO" id="GO:0005886">
    <property type="term" value="C:plasma membrane"/>
    <property type="evidence" value="ECO:0007669"/>
    <property type="project" value="UniProtKB-SubCell"/>
</dbReference>
<dbReference type="InterPro" id="IPR003370">
    <property type="entry name" value="Chromate_transpt"/>
</dbReference>
<dbReference type="InterPro" id="IPR052518">
    <property type="entry name" value="CHR_Transporter"/>
</dbReference>